<feature type="coiled-coil region" evidence="1">
    <location>
        <begin position="178"/>
        <end position="216"/>
    </location>
</feature>
<feature type="coiled-coil region" evidence="1">
    <location>
        <begin position="496"/>
        <end position="607"/>
    </location>
</feature>
<keyword evidence="1" id="KW-0175">Coiled coil</keyword>
<dbReference type="VEuPathDB" id="AmoebaDB:EHI7A_094840"/>
<dbReference type="VEuPathDB" id="AmoebaDB:EHI5A_063340"/>
<keyword evidence="2" id="KW-0732">Signal</keyword>
<proteinExistence type="predicted"/>
<dbReference type="Proteomes" id="UP000078387">
    <property type="component" value="Unassembled WGS sequence"/>
</dbReference>
<gene>
    <name evidence="3" type="ORF">CL6EHI_014010</name>
</gene>
<dbReference type="VEuPathDB" id="AmoebaDB:KM1_103810"/>
<evidence type="ECO:0000313" key="4">
    <source>
        <dbReference type="Proteomes" id="UP000078387"/>
    </source>
</evidence>
<feature type="coiled-coil region" evidence="1">
    <location>
        <begin position="375"/>
        <end position="418"/>
    </location>
</feature>
<name>A0A5K1U8U3_ENTHI</name>
<evidence type="ECO:0000313" key="3">
    <source>
        <dbReference type="EMBL" id="GAT93532.1"/>
    </source>
</evidence>
<dbReference type="VEuPathDB" id="AmoebaDB:EHI_014010"/>
<feature type="signal peptide" evidence="2">
    <location>
        <begin position="1"/>
        <end position="17"/>
    </location>
</feature>
<accession>A0A5K1U8U3</accession>
<dbReference type="OMA" id="THRDTMY"/>
<evidence type="ECO:0000256" key="2">
    <source>
        <dbReference type="SAM" id="SignalP"/>
    </source>
</evidence>
<protein>
    <submittedName>
        <fullName evidence="3">Myosin 2 heavy chain putative</fullName>
    </submittedName>
</protein>
<dbReference type="EMBL" id="BDEQ01000001">
    <property type="protein sequence ID" value="GAT93532.1"/>
    <property type="molecule type" value="Genomic_DNA"/>
</dbReference>
<organism evidence="3 4">
    <name type="scientific">Entamoeba histolytica</name>
    <dbReference type="NCBI Taxonomy" id="5759"/>
    <lineage>
        <taxon>Eukaryota</taxon>
        <taxon>Amoebozoa</taxon>
        <taxon>Evosea</taxon>
        <taxon>Archamoebae</taxon>
        <taxon>Mastigamoebida</taxon>
        <taxon>Entamoebidae</taxon>
        <taxon>Entamoeba</taxon>
    </lineage>
</organism>
<comment type="caution">
    <text evidence="3">The sequence shown here is derived from an EMBL/GenBank/DDBJ whole genome shotgun (WGS) entry which is preliminary data.</text>
</comment>
<sequence>MKMQILVVLLVILCVRGNDINEVLKSHYSVIKSYVKNEIENEREVIKNIQKVIDDKQKLNVTGIAKVIRDDEMNLLELQLTHEKNIKTMFKQSKADIKECLKEDLKNSMNLEFKKIIEKELLRQTQRDTMYQQKINDIEGENQQHKRIEMYASIIGKEIDFMKGTVSGCHNKTCYSIKDQCEQRKELLQKTYKKFVKETIKTLEKLIEEMTQLKEGYVDTLPKSNDKEGIILRKRITEIDKIIKGYEHQIVGIKSIHMKILDQIKEEEEHKRRIFLNKFLTSTDDVEKSKEVLNRKQVELQGLENILGARHVFVENRYKLIQRKKHLKKLITQLMNMRKNVLIPRFIRSITRYEHIQQQLLNEISRKIAKCYRNLQSLDRARKRRENEIKTLKEDIKYDTTLKSKNALEQKYKEAEIDKKQRIKIVKKLNSIEIMKRDILLALGTKKREFMMKKINGKLESIRSKLVDAKNRGIEARIKIESLKPLEPTSCRIRTMKNYQAMLKRAQEDQIRLIKERNQIISINKKIVKDQEHFFILILKNLKKELKRAESQRDKLAKETLYTIDNTDKAAKLELLENTIESLDLAIRKSENRLRRLRKLIGHLKETKKSIYCKKNWRCNTCLHLGELAQIGVVEHRGDGWTMNKAKEYCQKFKGQKKEMCFKEAFDMFTSVAHTFDPLKFDAKAVCKRFNHC</sequence>
<evidence type="ECO:0000256" key="1">
    <source>
        <dbReference type="SAM" id="Coils"/>
    </source>
</evidence>
<reference evidence="3 4" key="1">
    <citation type="submission" date="2016-05" db="EMBL/GenBank/DDBJ databases">
        <title>First whole genome sequencing of Entamoeba histolytica HM1:IMSS-clone-6.</title>
        <authorList>
            <person name="Mukherjee Avik.K."/>
            <person name="Izumyama S."/>
            <person name="Nakada-Tsukui K."/>
            <person name="Nozaki T."/>
        </authorList>
    </citation>
    <scope>NUCLEOTIDE SEQUENCE [LARGE SCALE GENOMIC DNA]</scope>
    <source>
        <strain evidence="3 4">HM1:IMSS clone 6</strain>
    </source>
</reference>
<feature type="chain" id="PRO_5023810109" evidence="2">
    <location>
        <begin position="18"/>
        <end position="693"/>
    </location>
</feature>
<dbReference type="VEuPathDB" id="AmoebaDB:EHI8A_096370"/>
<dbReference type="AlphaFoldDB" id="A0A5K1U8U3"/>